<organism evidence="1 2">
    <name type="scientific">Panagrolaimus sp. ES5</name>
    <dbReference type="NCBI Taxonomy" id="591445"/>
    <lineage>
        <taxon>Eukaryota</taxon>
        <taxon>Metazoa</taxon>
        <taxon>Ecdysozoa</taxon>
        <taxon>Nematoda</taxon>
        <taxon>Chromadorea</taxon>
        <taxon>Rhabditida</taxon>
        <taxon>Tylenchina</taxon>
        <taxon>Panagrolaimomorpha</taxon>
        <taxon>Panagrolaimoidea</taxon>
        <taxon>Panagrolaimidae</taxon>
        <taxon>Panagrolaimus</taxon>
    </lineage>
</organism>
<dbReference type="WBParaSite" id="ES5_v2.g18178.t1">
    <property type="protein sequence ID" value="ES5_v2.g18178.t1"/>
    <property type="gene ID" value="ES5_v2.g18178"/>
</dbReference>
<dbReference type="Proteomes" id="UP000887579">
    <property type="component" value="Unplaced"/>
</dbReference>
<proteinExistence type="predicted"/>
<evidence type="ECO:0000313" key="2">
    <source>
        <dbReference type="WBParaSite" id="ES5_v2.g18178.t1"/>
    </source>
</evidence>
<evidence type="ECO:0000313" key="1">
    <source>
        <dbReference type="Proteomes" id="UP000887579"/>
    </source>
</evidence>
<protein>
    <submittedName>
        <fullName evidence="2">CHK kinase-like domain-containing protein</fullName>
    </submittedName>
</protein>
<accession>A0AC34FLF5</accession>
<reference evidence="2" key="1">
    <citation type="submission" date="2022-11" db="UniProtKB">
        <authorList>
            <consortium name="WormBaseParasite"/>
        </authorList>
    </citation>
    <scope>IDENTIFICATION</scope>
</reference>
<name>A0AC34FLF5_9BILA</name>
<sequence length="385" mass="44714">MAAKCGKDDLNVSNKITELHSFTIEWLLESLRNNDETFKQFHGGKCVTEVTSELVSEGKGFLSHVYRCKIIFDDTQDVGSYSTVIKIPFLNESDMNEEREDNMPSLTEVHKWECVFYNNFAKILRIPLPKVYKTVEWIIGKEEGCIHMEDLTLKGKSISFFNTINLSQVKCFIRHLARWHKNILCAQNWRGKYLKNATMRGNFIKGDDESVDGFLKHCKRKELIELVKKYRKFSVNQDFIHYINVEAHKDLNLASVIVHGDITSNNILWAIDSEGEIQNEIAGIIDWQVMHEGSPMSDLTSFLSLCCDGVVRRQAEKFAIQFYFDCLVKEFGSSGFIFQALNEPNEALKESFYNFGILKSLHAWEDVDRLLQEKYKYIFEKYQNL</sequence>